<accession>A0A645EQQ2</accession>
<proteinExistence type="predicted"/>
<dbReference type="EMBL" id="VSSQ01048806">
    <property type="protein sequence ID" value="MPN02853.1"/>
    <property type="molecule type" value="Genomic_DNA"/>
</dbReference>
<sequence>MLFGGCELQFGQPVAATDIPFGDPTRLYSVAEPEQIFSARGMHVVDTYSDYDGHPASEKQMQRMVYSVKNGVGTL</sequence>
<reference evidence="1" key="1">
    <citation type="submission" date="2019-08" db="EMBL/GenBank/DDBJ databases">
        <authorList>
            <person name="Kucharzyk K."/>
            <person name="Murdoch R.W."/>
            <person name="Higgins S."/>
            <person name="Loffler F."/>
        </authorList>
    </citation>
    <scope>NUCLEOTIDE SEQUENCE</scope>
</reference>
<dbReference type="AlphaFoldDB" id="A0A645EQQ2"/>
<comment type="caution">
    <text evidence="1">The sequence shown here is derived from an EMBL/GenBank/DDBJ whole genome shotgun (WGS) entry which is preliminary data.</text>
</comment>
<protein>
    <submittedName>
        <fullName evidence="1">Uncharacterized protein</fullName>
    </submittedName>
</protein>
<name>A0A645EQQ2_9ZZZZ</name>
<evidence type="ECO:0000313" key="1">
    <source>
        <dbReference type="EMBL" id="MPN02853.1"/>
    </source>
</evidence>
<organism evidence="1">
    <name type="scientific">bioreactor metagenome</name>
    <dbReference type="NCBI Taxonomy" id="1076179"/>
    <lineage>
        <taxon>unclassified sequences</taxon>
        <taxon>metagenomes</taxon>
        <taxon>ecological metagenomes</taxon>
    </lineage>
</organism>
<gene>
    <name evidence="1" type="ORF">SDC9_150074</name>
</gene>